<dbReference type="SUPFAM" id="SSF51735">
    <property type="entry name" value="NAD(P)-binding Rossmann-fold domains"/>
    <property type="match status" value="1"/>
</dbReference>
<accession>A0A518D0R6</accession>
<protein>
    <recommendedName>
        <fullName evidence="1">2,4-diaminopentanoate dehydrogenase C-terminal domain-containing protein</fullName>
    </recommendedName>
</protein>
<dbReference type="Pfam" id="PF19328">
    <property type="entry name" value="DAP_DH_C"/>
    <property type="match status" value="1"/>
</dbReference>
<name>A0A518D0R6_9BACT</name>
<sequence>MLRLVHVGLGPLGRRVADDLVARGLGQVAGAVDLAPNTVGTIFHGQMITSDLVAALDAPHHAVIVATASDLRRCADTFRTLLERGETVVSTCEELLWPKLRHPELAAELDALAKRTGGRLLGTGINPGFLMDTLPVVATAACNAVRRVDIWRVQDATTRRVPFQQKIGATLDREAFAAREREGTLRHVGLLESLALVAARLGLRVERTEETLEPVLAERELVCDLGPIPVGNAAGVRQVGTGWNAAGDVVVRLEFKASIGEAEPHDRVLVDGDPPIDLTIAGGVHGDVGTSAMVLNCVRPLLDAAPGLHTMDTIRLAGFDGTNSR</sequence>
<keyword evidence="3" id="KW-1185">Reference proteome</keyword>
<feature type="domain" description="2,4-diaminopentanoate dehydrogenase C-terminal" evidence="1">
    <location>
        <begin position="129"/>
        <end position="314"/>
    </location>
</feature>
<dbReference type="CDD" id="cd24146">
    <property type="entry name" value="nat-AmDH_N_like"/>
    <property type="match status" value="1"/>
</dbReference>
<dbReference type="OrthoDB" id="9767616at2"/>
<evidence type="ECO:0000313" key="2">
    <source>
        <dbReference type="EMBL" id="QDU85076.1"/>
    </source>
</evidence>
<gene>
    <name evidence="2" type="ORF">Pla163_22010</name>
</gene>
<dbReference type="InterPro" id="IPR045760">
    <property type="entry name" value="DAP_DH_C"/>
</dbReference>
<dbReference type="Proteomes" id="UP000319342">
    <property type="component" value="Chromosome"/>
</dbReference>
<evidence type="ECO:0000313" key="3">
    <source>
        <dbReference type="Proteomes" id="UP000319342"/>
    </source>
</evidence>
<dbReference type="InterPro" id="IPR036291">
    <property type="entry name" value="NAD(P)-bd_dom_sf"/>
</dbReference>
<proteinExistence type="predicted"/>
<dbReference type="EMBL" id="CP036290">
    <property type="protein sequence ID" value="QDU85076.1"/>
    <property type="molecule type" value="Genomic_DNA"/>
</dbReference>
<dbReference type="RefSeq" id="WP_145187760.1">
    <property type="nucleotide sequence ID" value="NZ_CP036290.1"/>
</dbReference>
<dbReference type="AlphaFoldDB" id="A0A518D0R6"/>
<reference evidence="2 3" key="1">
    <citation type="submission" date="2019-02" db="EMBL/GenBank/DDBJ databases">
        <title>Deep-cultivation of Planctomycetes and their phenomic and genomic characterization uncovers novel biology.</title>
        <authorList>
            <person name="Wiegand S."/>
            <person name="Jogler M."/>
            <person name="Boedeker C."/>
            <person name="Pinto D."/>
            <person name="Vollmers J."/>
            <person name="Rivas-Marin E."/>
            <person name="Kohn T."/>
            <person name="Peeters S.H."/>
            <person name="Heuer A."/>
            <person name="Rast P."/>
            <person name="Oberbeckmann S."/>
            <person name="Bunk B."/>
            <person name="Jeske O."/>
            <person name="Meyerdierks A."/>
            <person name="Storesund J.E."/>
            <person name="Kallscheuer N."/>
            <person name="Luecker S."/>
            <person name="Lage O.M."/>
            <person name="Pohl T."/>
            <person name="Merkel B.J."/>
            <person name="Hornburger P."/>
            <person name="Mueller R.-W."/>
            <person name="Bruemmer F."/>
            <person name="Labrenz M."/>
            <person name="Spormann A.M."/>
            <person name="Op den Camp H."/>
            <person name="Overmann J."/>
            <person name="Amann R."/>
            <person name="Jetten M.S.M."/>
            <person name="Mascher T."/>
            <person name="Medema M.H."/>
            <person name="Devos D.P."/>
            <person name="Kaster A.-K."/>
            <person name="Ovreas L."/>
            <person name="Rohde M."/>
            <person name="Galperin M.Y."/>
            <person name="Jogler C."/>
        </authorList>
    </citation>
    <scope>NUCLEOTIDE SEQUENCE [LARGE SCALE GENOMIC DNA]</scope>
    <source>
        <strain evidence="2 3">Pla163</strain>
    </source>
</reference>
<organism evidence="2 3">
    <name type="scientific">Rohdeia mirabilis</name>
    <dbReference type="NCBI Taxonomy" id="2528008"/>
    <lineage>
        <taxon>Bacteria</taxon>
        <taxon>Pseudomonadati</taxon>
        <taxon>Planctomycetota</taxon>
        <taxon>Planctomycetia</taxon>
        <taxon>Planctomycetia incertae sedis</taxon>
        <taxon>Rohdeia</taxon>
    </lineage>
</organism>
<evidence type="ECO:0000259" key="1">
    <source>
        <dbReference type="Pfam" id="PF19328"/>
    </source>
</evidence>